<evidence type="ECO:0008006" key="5">
    <source>
        <dbReference type="Google" id="ProtNLM"/>
    </source>
</evidence>
<feature type="compositionally biased region" description="Low complexity" evidence="1">
    <location>
        <begin position="36"/>
        <end position="53"/>
    </location>
</feature>
<dbReference type="EMBL" id="JBIYDN010000003">
    <property type="protein sequence ID" value="MFK4441225.1"/>
    <property type="molecule type" value="Genomic_DNA"/>
</dbReference>
<evidence type="ECO:0000313" key="3">
    <source>
        <dbReference type="EMBL" id="MFK4441225.1"/>
    </source>
</evidence>
<evidence type="ECO:0000313" key="4">
    <source>
        <dbReference type="Proteomes" id="UP001620514"/>
    </source>
</evidence>
<evidence type="ECO:0000256" key="2">
    <source>
        <dbReference type="SAM" id="SignalP"/>
    </source>
</evidence>
<sequence>MTKRKLVFGLVCCCCLAGTSTASGLNNRTQKLLETQSVSSQSSGGAQAKNGSQTSQTNVNASPNYGPTHGVFSPAATSGGTVLPRK</sequence>
<dbReference type="Proteomes" id="UP001620514">
    <property type="component" value="Unassembled WGS sequence"/>
</dbReference>
<gene>
    <name evidence="3" type="ORF">ABH943_001236</name>
</gene>
<keyword evidence="4" id="KW-1185">Reference proteome</keyword>
<feature type="signal peptide" evidence="2">
    <location>
        <begin position="1"/>
        <end position="24"/>
    </location>
</feature>
<organism evidence="3 4">
    <name type="scientific">Caballeronia udeis</name>
    <dbReference type="NCBI Taxonomy" id="1232866"/>
    <lineage>
        <taxon>Bacteria</taxon>
        <taxon>Pseudomonadati</taxon>
        <taxon>Pseudomonadota</taxon>
        <taxon>Betaproteobacteria</taxon>
        <taxon>Burkholderiales</taxon>
        <taxon>Burkholderiaceae</taxon>
        <taxon>Caballeronia</taxon>
    </lineage>
</organism>
<comment type="caution">
    <text evidence="3">The sequence shown here is derived from an EMBL/GenBank/DDBJ whole genome shotgun (WGS) entry which is preliminary data.</text>
</comment>
<feature type="region of interest" description="Disordered" evidence="1">
    <location>
        <begin position="35"/>
        <end position="86"/>
    </location>
</feature>
<keyword evidence="2" id="KW-0732">Signal</keyword>
<feature type="chain" id="PRO_5045577771" description="Lipoprotein" evidence="2">
    <location>
        <begin position="25"/>
        <end position="86"/>
    </location>
</feature>
<evidence type="ECO:0000256" key="1">
    <source>
        <dbReference type="SAM" id="MobiDB-lite"/>
    </source>
</evidence>
<protein>
    <recommendedName>
        <fullName evidence="5">Lipoprotein</fullName>
    </recommendedName>
</protein>
<name>A0ABW8MC43_9BURK</name>
<accession>A0ABW8MC43</accession>
<feature type="compositionally biased region" description="Polar residues" evidence="1">
    <location>
        <begin position="54"/>
        <end position="65"/>
    </location>
</feature>
<proteinExistence type="predicted"/>
<reference evidence="3 4" key="1">
    <citation type="submission" date="2024-11" db="EMBL/GenBank/DDBJ databases">
        <title>Using genomics to understand microbial adaptation to soil warming.</title>
        <authorList>
            <person name="Deangelis K.M. PhD."/>
        </authorList>
    </citation>
    <scope>NUCLEOTIDE SEQUENCE [LARGE SCALE GENOMIC DNA]</scope>
    <source>
        <strain evidence="3 4">GAS97</strain>
    </source>
</reference>